<dbReference type="EMBL" id="CP012559">
    <property type="protein sequence ID" value="ALB30050.1"/>
    <property type="molecule type" value="Genomic_DNA"/>
</dbReference>
<evidence type="ECO:0000256" key="4">
    <source>
        <dbReference type="ARBA" id="ARBA00023163"/>
    </source>
</evidence>
<dbReference type="KEGG" id="lhi:JP39_12150"/>
<dbReference type="SUPFAM" id="SSF53850">
    <property type="entry name" value="Periplasmic binding protein-like II"/>
    <property type="match status" value="1"/>
</dbReference>
<dbReference type="AlphaFoldDB" id="A0A0K2LFI9"/>
<evidence type="ECO:0000313" key="6">
    <source>
        <dbReference type="EMBL" id="ALB30050.1"/>
    </source>
</evidence>
<evidence type="ECO:0000313" key="7">
    <source>
        <dbReference type="Proteomes" id="UP000061546"/>
    </source>
</evidence>
<keyword evidence="7" id="KW-1185">Reference proteome</keyword>
<accession>A0A0K2LFI9</accession>
<dbReference type="Gene3D" id="1.10.10.10">
    <property type="entry name" value="Winged helix-like DNA-binding domain superfamily/Winged helix DNA-binding domain"/>
    <property type="match status" value="1"/>
</dbReference>
<feature type="domain" description="HTH lysR-type" evidence="5">
    <location>
        <begin position="1"/>
        <end position="60"/>
    </location>
</feature>
<dbReference type="GO" id="GO:0032993">
    <property type="term" value="C:protein-DNA complex"/>
    <property type="evidence" value="ECO:0007669"/>
    <property type="project" value="TreeGrafter"/>
</dbReference>
<proteinExistence type="inferred from homology"/>
<evidence type="ECO:0000256" key="1">
    <source>
        <dbReference type="ARBA" id="ARBA00009437"/>
    </source>
</evidence>
<dbReference type="SUPFAM" id="SSF46785">
    <property type="entry name" value="Winged helix' DNA-binding domain"/>
    <property type="match status" value="1"/>
</dbReference>
<dbReference type="PROSITE" id="PS50931">
    <property type="entry name" value="HTH_LYSR"/>
    <property type="match status" value="1"/>
</dbReference>
<dbReference type="InterPro" id="IPR005119">
    <property type="entry name" value="LysR_subst-bd"/>
</dbReference>
<comment type="similarity">
    <text evidence="1">Belongs to the LysR transcriptional regulatory family.</text>
</comment>
<reference evidence="6 7" key="1">
    <citation type="submission" date="2015-08" db="EMBL/GenBank/DDBJ databases">
        <title>Genomic sequence of Lactobacillus heilongjiangensis DSM 28069, isolated from Chinese traditional pickle.</title>
        <authorList>
            <person name="Jiang X."/>
            <person name="Zheng B."/>
            <person name="Cheng H."/>
        </authorList>
    </citation>
    <scope>NUCLEOTIDE SEQUENCE [LARGE SCALE GENOMIC DNA]</scope>
    <source>
        <strain evidence="6 7">DSM 28069</strain>
    </source>
</reference>
<dbReference type="GO" id="GO:0003677">
    <property type="term" value="F:DNA binding"/>
    <property type="evidence" value="ECO:0007669"/>
    <property type="project" value="UniProtKB-KW"/>
</dbReference>
<dbReference type="PANTHER" id="PTHR30346:SF28">
    <property type="entry name" value="HTH-TYPE TRANSCRIPTIONAL REGULATOR CYNR"/>
    <property type="match status" value="1"/>
</dbReference>
<name>A0A0K2LFI9_9LACO</name>
<dbReference type="STRING" id="1074467.JP39_12150"/>
<dbReference type="RefSeq" id="WP_041499026.1">
    <property type="nucleotide sequence ID" value="NZ_BJDV01000004.1"/>
</dbReference>
<evidence type="ECO:0000256" key="2">
    <source>
        <dbReference type="ARBA" id="ARBA00023015"/>
    </source>
</evidence>
<dbReference type="InterPro" id="IPR036390">
    <property type="entry name" value="WH_DNA-bd_sf"/>
</dbReference>
<evidence type="ECO:0000256" key="3">
    <source>
        <dbReference type="ARBA" id="ARBA00023125"/>
    </source>
</evidence>
<keyword evidence="2" id="KW-0805">Transcription regulation</keyword>
<dbReference type="Gene3D" id="3.40.190.290">
    <property type="match status" value="1"/>
</dbReference>
<organism evidence="6 7">
    <name type="scientific">Companilactobacillus heilongjiangensis</name>
    <dbReference type="NCBI Taxonomy" id="1074467"/>
    <lineage>
        <taxon>Bacteria</taxon>
        <taxon>Bacillati</taxon>
        <taxon>Bacillota</taxon>
        <taxon>Bacilli</taxon>
        <taxon>Lactobacillales</taxon>
        <taxon>Lactobacillaceae</taxon>
        <taxon>Companilactobacillus</taxon>
    </lineage>
</organism>
<protein>
    <submittedName>
        <fullName evidence="6">Transcriptional regulator</fullName>
    </submittedName>
</protein>
<keyword evidence="4" id="KW-0804">Transcription</keyword>
<dbReference type="Pfam" id="PF03466">
    <property type="entry name" value="LysR_substrate"/>
    <property type="match status" value="1"/>
</dbReference>
<dbReference type="InterPro" id="IPR036388">
    <property type="entry name" value="WH-like_DNA-bd_sf"/>
</dbReference>
<dbReference type="PANTHER" id="PTHR30346">
    <property type="entry name" value="TRANSCRIPTIONAL DUAL REGULATOR HCAR-RELATED"/>
    <property type="match status" value="1"/>
</dbReference>
<keyword evidence="3" id="KW-0238">DNA-binding</keyword>
<dbReference type="Proteomes" id="UP000061546">
    <property type="component" value="Chromosome"/>
</dbReference>
<gene>
    <name evidence="6" type="ORF">JP39_12150</name>
</gene>
<dbReference type="Pfam" id="PF00126">
    <property type="entry name" value="HTH_1"/>
    <property type="match status" value="1"/>
</dbReference>
<sequence>MNDRDLMYFCKLIELGSYTKTATFYEVTQPTISSAIKRLAQKYNDPLITQKNRKSKLELTAAGTILYQKGLKIISDIKSLNHDVEHANDKKIRIAFSGIAGGFYMPDIVVEFYKAGISSMLDPTFVRSSSALKNLSNGKVDVAVYSWNVPFNDPKYYLRTLETTEFVVIVKSDDPLAGLDNIPISTLREFNFIARSRGYLTTEALLETCHKEDFQPNIIYNSTTMELMISLVQRGMGAAFVPENRIKNIPGISIIHINHEHRMYSYSQIAMRKSFIPNKYQRKGIEILRNFRK</sequence>
<dbReference type="CDD" id="cd05466">
    <property type="entry name" value="PBP2_LTTR_substrate"/>
    <property type="match status" value="1"/>
</dbReference>
<dbReference type="InterPro" id="IPR000847">
    <property type="entry name" value="LysR_HTH_N"/>
</dbReference>
<dbReference type="GO" id="GO:0003700">
    <property type="term" value="F:DNA-binding transcription factor activity"/>
    <property type="evidence" value="ECO:0007669"/>
    <property type="project" value="InterPro"/>
</dbReference>
<dbReference type="OrthoDB" id="9803735at2"/>
<evidence type="ECO:0000259" key="5">
    <source>
        <dbReference type="PROSITE" id="PS50931"/>
    </source>
</evidence>